<sequence length="195" mass="22997">MSPESATSPARILPTTRIFRLPLQIRLEVYSQCSAFSLLHFSHTCAQIRHEINSRPALVRSTFGYDDSLRIRTSERPYSDGRYLKRAKKLGFFDSEGFRNIFCESLDFDLTNLSIYNIEFLGSKNEVALFTSNRPPEPEEWILAFRYMFYLCPNCFFIGDYLDFHCYDYEIESYMRERVAEEYGDMTWDVCGNCY</sequence>
<protein>
    <recommendedName>
        <fullName evidence="3">F-box domain-containing protein</fullName>
    </recommendedName>
</protein>
<dbReference type="EMBL" id="ML119650">
    <property type="protein sequence ID" value="RPA86339.1"/>
    <property type="molecule type" value="Genomic_DNA"/>
</dbReference>
<reference evidence="1 2" key="1">
    <citation type="journal article" date="2018" name="Nat. Ecol. Evol.">
        <title>Pezizomycetes genomes reveal the molecular basis of ectomycorrhizal truffle lifestyle.</title>
        <authorList>
            <person name="Murat C."/>
            <person name="Payen T."/>
            <person name="Noel B."/>
            <person name="Kuo A."/>
            <person name="Morin E."/>
            <person name="Chen J."/>
            <person name="Kohler A."/>
            <person name="Krizsan K."/>
            <person name="Balestrini R."/>
            <person name="Da Silva C."/>
            <person name="Montanini B."/>
            <person name="Hainaut M."/>
            <person name="Levati E."/>
            <person name="Barry K.W."/>
            <person name="Belfiori B."/>
            <person name="Cichocki N."/>
            <person name="Clum A."/>
            <person name="Dockter R.B."/>
            <person name="Fauchery L."/>
            <person name="Guy J."/>
            <person name="Iotti M."/>
            <person name="Le Tacon F."/>
            <person name="Lindquist E.A."/>
            <person name="Lipzen A."/>
            <person name="Malagnac F."/>
            <person name="Mello A."/>
            <person name="Molinier V."/>
            <person name="Miyauchi S."/>
            <person name="Poulain J."/>
            <person name="Riccioni C."/>
            <person name="Rubini A."/>
            <person name="Sitrit Y."/>
            <person name="Splivallo R."/>
            <person name="Traeger S."/>
            <person name="Wang M."/>
            <person name="Zifcakova L."/>
            <person name="Wipf D."/>
            <person name="Zambonelli A."/>
            <person name="Paolocci F."/>
            <person name="Nowrousian M."/>
            <person name="Ottonello S."/>
            <person name="Baldrian P."/>
            <person name="Spatafora J.W."/>
            <person name="Henrissat B."/>
            <person name="Nagy L.G."/>
            <person name="Aury J.M."/>
            <person name="Wincker P."/>
            <person name="Grigoriev I.V."/>
            <person name="Bonfante P."/>
            <person name="Martin F.M."/>
        </authorList>
    </citation>
    <scope>NUCLEOTIDE SEQUENCE [LARGE SCALE GENOMIC DNA]</scope>
    <source>
        <strain evidence="1 2">RN42</strain>
    </source>
</reference>
<evidence type="ECO:0000313" key="2">
    <source>
        <dbReference type="Proteomes" id="UP000275078"/>
    </source>
</evidence>
<proteinExistence type="predicted"/>
<organism evidence="1 2">
    <name type="scientific">Ascobolus immersus RN42</name>
    <dbReference type="NCBI Taxonomy" id="1160509"/>
    <lineage>
        <taxon>Eukaryota</taxon>
        <taxon>Fungi</taxon>
        <taxon>Dikarya</taxon>
        <taxon>Ascomycota</taxon>
        <taxon>Pezizomycotina</taxon>
        <taxon>Pezizomycetes</taxon>
        <taxon>Pezizales</taxon>
        <taxon>Ascobolaceae</taxon>
        <taxon>Ascobolus</taxon>
    </lineage>
</organism>
<dbReference type="AlphaFoldDB" id="A0A3N4IKG3"/>
<dbReference type="Proteomes" id="UP000275078">
    <property type="component" value="Unassembled WGS sequence"/>
</dbReference>
<accession>A0A3N4IKG3</accession>
<name>A0A3N4IKG3_ASCIM</name>
<keyword evidence="2" id="KW-1185">Reference proteome</keyword>
<gene>
    <name evidence="1" type="ORF">BJ508DRAFT_321998</name>
</gene>
<evidence type="ECO:0000313" key="1">
    <source>
        <dbReference type="EMBL" id="RPA86339.1"/>
    </source>
</evidence>
<evidence type="ECO:0008006" key="3">
    <source>
        <dbReference type="Google" id="ProtNLM"/>
    </source>
</evidence>